<dbReference type="Gramene" id="OE9A084540T1">
    <property type="protein sequence ID" value="OE9A084540C1"/>
    <property type="gene ID" value="OE9A084540"/>
</dbReference>
<sequence length="422" mass="47760">MAKIEEVCVVQASKSADHVKNSPTRIELSPWDLRLLLVDYNQKGLLFHKPETQQVGGEGLLHHLKTSFSRTLDFFPLLAGRLGIDKFEDETECFFIDSNNVGAQFTHAIVHGLTVNDILEPKYVPEIVYSFFPLNGILNCEGISNPLLWVQITELKDGYFIGCSMNHCIADGTSFWHFFNSWCEISRGSDHPSKLLSLVRGEFFDEFSRPLLKERVFSFSKENIAKLKSNANDEVGKTSSISSLQALLVHVWRSVIHCRRIDDANQKITFMVHVSARNRLCPPLPEGYFGNAIHGGVLARTPEELVSHGLGWTAQILNQIIAKQTHEETRNFYEEWIKSPLIVKKDKWSNIFIVGSSPRFDVYGNDFRWGKPVAARSGLGNKFDGKLTVFPGLEEGSIDIEFCLSPNTLLRRMTWNSCNLLP</sequence>
<dbReference type="InterPro" id="IPR051283">
    <property type="entry name" value="Sec_Metabolite_Acyltrans"/>
</dbReference>
<protein>
    <submittedName>
        <fullName evidence="2">Uncharacterized acetyltransferase At3g50280-like</fullName>
    </submittedName>
</protein>
<dbReference type="OrthoDB" id="1862401at2759"/>
<dbReference type="PANTHER" id="PTHR31896">
    <property type="entry name" value="FAMILY REGULATORY PROTEIN, PUTATIVE (AFU_ORTHOLOGUE AFUA_3G14730)-RELATED"/>
    <property type="match status" value="1"/>
</dbReference>
<accession>A0A8S0T887</accession>
<organism evidence="2 3">
    <name type="scientific">Olea europaea subsp. europaea</name>
    <dbReference type="NCBI Taxonomy" id="158383"/>
    <lineage>
        <taxon>Eukaryota</taxon>
        <taxon>Viridiplantae</taxon>
        <taxon>Streptophyta</taxon>
        <taxon>Embryophyta</taxon>
        <taxon>Tracheophyta</taxon>
        <taxon>Spermatophyta</taxon>
        <taxon>Magnoliopsida</taxon>
        <taxon>eudicotyledons</taxon>
        <taxon>Gunneridae</taxon>
        <taxon>Pentapetalae</taxon>
        <taxon>asterids</taxon>
        <taxon>lamiids</taxon>
        <taxon>Lamiales</taxon>
        <taxon>Oleaceae</taxon>
        <taxon>Oleeae</taxon>
        <taxon>Olea</taxon>
    </lineage>
</organism>
<dbReference type="GO" id="GO:0016740">
    <property type="term" value="F:transferase activity"/>
    <property type="evidence" value="ECO:0007669"/>
    <property type="project" value="UniProtKB-KW"/>
</dbReference>
<dbReference type="Pfam" id="PF02458">
    <property type="entry name" value="Transferase"/>
    <property type="match status" value="2"/>
</dbReference>
<dbReference type="Gene3D" id="3.30.559.10">
    <property type="entry name" value="Chloramphenicol acetyltransferase-like domain"/>
    <property type="match status" value="2"/>
</dbReference>
<dbReference type="AlphaFoldDB" id="A0A8S0T887"/>
<evidence type="ECO:0000313" key="3">
    <source>
        <dbReference type="Proteomes" id="UP000594638"/>
    </source>
</evidence>
<dbReference type="EMBL" id="CACTIH010005746">
    <property type="protein sequence ID" value="CAA3001247.1"/>
    <property type="molecule type" value="Genomic_DNA"/>
</dbReference>
<reference evidence="2 3" key="1">
    <citation type="submission" date="2019-12" db="EMBL/GenBank/DDBJ databases">
        <authorList>
            <person name="Alioto T."/>
            <person name="Alioto T."/>
            <person name="Gomez Garrido J."/>
        </authorList>
    </citation>
    <scope>NUCLEOTIDE SEQUENCE [LARGE SCALE GENOMIC DNA]</scope>
</reference>
<comment type="caution">
    <text evidence="2">The sequence shown here is derived from an EMBL/GenBank/DDBJ whole genome shotgun (WGS) entry which is preliminary data.</text>
</comment>
<gene>
    <name evidence="2" type="ORF">OLEA9_A084540</name>
</gene>
<keyword evidence="3" id="KW-1185">Reference proteome</keyword>
<evidence type="ECO:0000256" key="1">
    <source>
        <dbReference type="ARBA" id="ARBA00022679"/>
    </source>
</evidence>
<dbReference type="PANTHER" id="PTHR31896:SF43">
    <property type="entry name" value="PROTEIN ENHANCED PSEUDOMONAS SUSCEPTIBILITY 1"/>
    <property type="match status" value="1"/>
</dbReference>
<evidence type="ECO:0000313" key="2">
    <source>
        <dbReference type="EMBL" id="CAA3001247.1"/>
    </source>
</evidence>
<proteinExistence type="predicted"/>
<keyword evidence="1" id="KW-0808">Transferase</keyword>
<name>A0A8S0T887_OLEEU</name>
<dbReference type="InterPro" id="IPR023213">
    <property type="entry name" value="CAT-like_dom_sf"/>
</dbReference>
<dbReference type="Proteomes" id="UP000594638">
    <property type="component" value="Unassembled WGS sequence"/>
</dbReference>